<dbReference type="InterPro" id="IPR054208">
    <property type="entry name" value="DUF6914"/>
</dbReference>
<dbReference type="Pfam" id="PF21858">
    <property type="entry name" value="DUF6914"/>
    <property type="match status" value="1"/>
</dbReference>
<proteinExistence type="predicted"/>
<dbReference type="Proteomes" id="UP001629113">
    <property type="component" value="Unassembled WGS sequence"/>
</dbReference>
<evidence type="ECO:0000313" key="1">
    <source>
        <dbReference type="EMBL" id="KAL3427472.1"/>
    </source>
</evidence>
<reference evidence="1 2" key="1">
    <citation type="submission" date="2024-06" db="EMBL/GenBank/DDBJ databases">
        <title>Complete genome of Phlyctema vagabunda strain 19-DSS-EL-015.</title>
        <authorList>
            <person name="Fiorenzani C."/>
        </authorList>
    </citation>
    <scope>NUCLEOTIDE SEQUENCE [LARGE SCALE GENOMIC DNA]</scope>
    <source>
        <strain evidence="1 2">19-DSS-EL-015</strain>
    </source>
</reference>
<keyword evidence="2" id="KW-1185">Reference proteome</keyword>
<dbReference type="EMBL" id="JBFCZG010000001">
    <property type="protein sequence ID" value="KAL3427472.1"/>
    <property type="molecule type" value="Genomic_DNA"/>
</dbReference>
<evidence type="ECO:0000313" key="2">
    <source>
        <dbReference type="Proteomes" id="UP001629113"/>
    </source>
</evidence>
<organism evidence="1 2">
    <name type="scientific">Phlyctema vagabunda</name>
    <dbReference type="NCBI Taxonomy" id="108571"/>
    <lineage>
        <taxon>Eukaryota</taxon>
        <taxon>Fungi</taxon>
        <taxon>Dikarya</taxon>
        <taxon>Ascomycota</taxon>
        <taxon>Pezizomycotina</taxon>
        <taxon>Leotiomycetes</taxon>
        <taxon>Helotiales</taxon>
        <taxon>Dermateaceae</taxon>
        <taxon>Phlyctema</taxon>
    </lineage>
</organism>
<gene>
    <name evidence="1" type="ORF">PVAG01_00981</name>
</gene>
<sequence length="185" mass="21084">MTMPHNKPRLQLALYARPRHPNTYHYALFVSPKTARQPYSTSATKYHVKNTLQNVSGELSQPWRYERLAIPDILLEQRLLARIVIAKVTSLNALERILEAVPIYQTGDADQTKAESFNYVSWVRAALEELGRQGAVARLGEWEEIQKNALYYVERKKEAGRWTATGKGEIGIATFDLLTGKELVE</sequence>
<name>A0ABR4PVU0_9HELO</name>
<comment type="caution">
    <text evidence="1">The sequence shown here is derived from an EMBL/GenBank/DDBJ whole genome shotgun (WGS) entry which is preliminary data.</text>
</comment>
<accession>A0ABR4PVU0</accession>
<protein>
    <submittedName>
        <fullName evidence="1">Uncharacterized protein</fullName>
    </submittedName>
</protein>